<evidence type="ECO:0000256" key="6">
    <source>
        <dbReference type="SAM" id="MobiDB-lite"/>
    </source>
</evidence>
<keyword evidence="5 7" id="KW-0472">Membrane</keyword>
<keyword evidence="2 7" id="KW-0812">Transmembrane</keyword>
<organism evidence="10 11">
    <name type="scientific">Blattamonas nauphoetae</name>
    <dbReference type="NCBI Taxonomy" id="2049346"/>
    <lineage>
        <taxon>Eukaryota</taxon>
        <taxon>Metamonada</taxon>
        <taxon>Preaxostyla</taxon>
        <taxon>Oxymonadida</taxon>
        <taxon>Blattamonas</taxon>
    </lineage>
</organism>
<dbReference type="PANTHER" id="PTHR12223">
    <property type="entry name" value="VESICULAR MANNOSE-BINDING LECTIN"/>
    <property type="match status" value="1"/>
</dbReference>
<sequence length="484" mass="53384">MRNFLFSLLVLVSIIHGLHLQPPFLQGRRDGQEEWVMGGTASTQEDRIRLTNLENSQKGSLWSIFPNTMPEWEIDFEIQVFGGKGSGADGMAFWYTRVPQLIGDVYGNGDRWDGLAVIFDTYDNRGKRQNPSILAVMNNGTLEYDHANDGVTQQVAGYGPIKFRRDLPFSVRVIYANRTLSVGTTIGIPGLANAAYTTLSGGVEDRTQYTTCFVVDNIDLPTGYYFGFSAATGGLTDNHDVISFRQGQVLHRHPPPSSKQSGPIDVTTNQPRRSGRDDRQTDARVPPPPVREPLSSSQRDYQQPPTTQITSPIDLTELKSLKSRLSSLTSKLDSLSPSISSLQQTASYDPANQLTSSIPPDAATQESFSAKVSSLKTLMNEPETAEISAVTKIVGEMKMPKVPSPPSSLQDAVKTIKDSSNRIVGQRVKFVQDITNGVQEQLNKVQLADKTGVFRIVMFSLVVIGVALMIRANSERKRQRRLGY</sequence>
<dbReference type="PROSITE" id="PS51328">
    <property type="entry name" value="L_LECTIN_LIKE"/>
    <property type="match status" value="1"/>
</dbReference>
<dbReference type="SUPFAM" id="SSF49899">
    <property type="entry name" value="Concanavalin A-like lectins/glucanases"/>
    <property type="match status" value="1"/>
</dbReference>
<comment type="subcellular location">
    <subcellularLocation>
        <location evidence="1">Membrane</location>
        <topology evidence="1">Single-pass type I membrane protein</topology>
    </subcellularLocation>
</comment>
<feature type="domain" description="L-type lectin-like" evidence="9">
    <location>
        <begin position="12"/>
        <end position="249"/>
    </location>
</feature>
<keyword evidence="3 8" id="KW-0732">Signal</keyword>
<proteinExistence type="predicted"/>
<evidence type="ECO:0000313" key="10">
    <source>
        <dbReference type="EMBL" id="KAK2961415.1"/>
    </source>
</evidence>
<name>A0ABQ9YCI6_9EUKA</name>
<feature type="signal peptide" evidence="8">
    <location>
        <begin position="1"/>
        <end position="20"/>
    </location>
</feature>
<dbReference type="InterPro" id="IPR013320">
    <property type="entry name" value="ConA-like_dom_sf"/>
</dbReference>
<comment type="caution">
    <text evidence="10">The sequence shown here is derived from an EMBL/GenBank/DDBJ whole genome shotgun (WGS) entry which is preliminary data.</text>
</comment>
<evidence type="ECO:0000259" key="9">
    <source>
        <dbReference type="PROSITE" id="PS51328"/>
    </source>
</evidence>
<gene>
    <name evidence="10" type="ORF">BLNAU_3536</name>
</gene>
<reference evidence="10 11" key="1">
    <citation type="journal article" date="2022" name="bioRxiv">
        <title>Genomics of Preaxostyla Flagellates Illuminates Evolutionary Transitions and the Path Towards Mitochondrial Loss.</title>
        <authorList>
            <person name="Novak L.V.F."/>
            <person name="Treitli S.C."/>
            <person name="Pyrih J."/>
            <person name="Halakuc P."/>
            <person name="Pipaliya S.V."/>
            <person name="Vacek V."/>
            <person name="Brzon O."/>
            <person name="Soukal P."/>
            <person name="Eme L."/>
            <person name="Dacks J.B."/>
            <person name="Karnkowska A."/>
            <person name="Elias M."/>
            <person name="Hampl V."/>
        </authorList>
    </citation>
    <scope>NUCLEOTIDE SEQUENCE [LARGE SCALE GENOMIC DNA]</scope>
    <source>
        <strain evidence="10">NAU3</strain>
        <tissue evidence="10">Gut</tissue>
    </source>
</reference>
<evidence type="ECO:0000256" key="3">
    <source>
        <dbReference type="ARBA" id="ARBA00022729"/>
    </source>
</evidence>
<evidence type="ECO:0000256" key="2">
    <source>
        <dbReference type="ARBA" id="ARBA00022692"/>
    </source>
</evidence>
<feature type="region of interest" description="Disordered" evidence="6">
    <location>
        <begin position="250"/>
        <end position="314"/>
    </location>
</feature>
<accession>A0ABQ9YCI6</accession>
<keyword evidence="4 7" id="KW-1133">Transmembrane helix</keyword>
<protein>
    <submittedName>
        <fullName evidence="10">ERGIC-53 like protein</fullName>
    </submittedName>
</protein>
<feature type="chain" id="PRO_5045829497" evidence="8">
    <location>
        <begin position="21"/>
        <end position="484"/>
    </location>
</feature>
<evidence type="ECO:0000256" key="5">
    <source>
        <dbReference type="ARBA" id="ARBA00023136"/>
    </source>
</evidence>
<dbReference type="InterPro" id="IPR051136">
    <property type="entry name" value="Intracellular_Lectin-GPT"/>
</dbReference>
<dbReference type="InterPro" id="IPR005052">
    <property type="entry name" value="Lectin_leg"/>
</dbReference>
<evidence type="ECO:0000313" key="11">
    <source>
        <dbReference type="Proteomes" id="UP001281761"/>
    </source>
</evidence>
<feature type="transmembrane region" description="Helical" evidence="7">
    <location>
        <begin position="452"/>
        <end position="472"/>
    </location>
</feature>
<feature type="compositionally biased region" description="Polar residues" evidence="6">
    <location>
        <begin position="294"/>
        <end position="313"/>
    </location>
</feature>
<evidence type="ECO:0000256" key="7">
    <source>
        <dbReference type="SAM" id="Phobius"/>
    </source>
</evidence>
<evidence type="ECO:0000256" key="8">
    <source>
        <dbReference type="SAM" id="SignalP"/>
    </source>
</evidence>
<feature type="compositionally biased region" description="Polar residues" evidence="6">
    <location>
        <begin position="258"/>
        <end position="272"/>
    </location>
</feature>
<evidence type="ECO:0000256" key="1">
    <source>
        <dbReference type="ARBA" id="ARBA00004479"/>
    </source>
</evidence>
<dbReference type="Gene3D" id="2.60.120.200">
    <property type="match status" value="1"/>
</dbReference>
<dbReference type="Pfam" id="PF03388">
    <property type="entry name" value="Lectin_leg-like"/>
    <property type="match status" value="1"/>
</dbReference>
<keyword evidence="11" id="KW-1185">Reference proteome</keyword>
<dbReference type="EMBL" id="JARBJD010000016">
    <property type="protein sequence ID" value="KAK2961415.1"/>
    <property type="molecule type" value="Genomic_DNA"/>
</dbReference>
<evidence type="ECO:0000256" key="4">
    <source>
        <dbReference type="ARBA" id="ARBA00022989"/>
    </source>
</evidence>
<dbReference type="Proteomes" id="UP001281761">
    <property type="component" value="Unassembled WGS sequence"/>
</dbReference>
<dbReference type="PANTHER" id="PTHR12223:SF28">
    <property type="entry name" value="LECTIN, MANNOSE BINDING 1 LIKE"/>
    <property type="match status" value="1"/>
</dbReference>